<sequence length="74" mass="8828">MTDFNKIKITLKLSIGFPVANREEETFLSEHISEEEWGKLGFFEKDEFIQKEILREWAYDYIEMSAHIEEPAND</sequence>
<name>A0A2W5RXJ5_ACIJO</name>
<organism evidence="2 3">
    <name type="scientific">Acinetobacter johnsonii</name>
    <dbReference type="NCBI Taxonomy" id="40214"/>
    <lineage>
        <taxon>Bacteria</taxon>
        <taxon>Pseudomonadati</taxon>
        <taxon>Pseudomonadota</taxon>
        <taxon>Gammaproteobacteria</taxon>
        <taxon>Moraxellales</taxon>
        <taxon>Moraxellaceae</taxon>
        <taxon>Acinetobacter</taxon>
    </lineage>
</organism>
<protein>
    <recommendedName>
        <fullName evidence="1">DUF7167 domain-containing protein</fullName>
    </recommendedName>
</protein>
<evidence type="ECO:0000313" key="3">
    <source>
        <dbReference type="Proteomes" id="UP000249282"/>
    </source>
</evidence>
<reference evidence="2 3" key="1">
    <citation type="submission" date="2017-11" db="EMBL/GenBank/DDBJ databases">
        <title>Infants hospitalized years apart are colonized by the same room-sourced microbial strains.</title>
        <authorList>
            <person name="Brooks B."/>
            <person name="Olm M.R."/>
            <person name="Firek B.A."/>
            <person name="Baker R."/>
            <person name="Thomas B.C."/>
            <person name="Morowitz M.J."/>
            <person name="Banfield J.F."/>
        </authorList>
    </citation>
    <scope>NUCLEOTIDE SEQUENCE [LARGE SCALE GENOMIC DNA]</scope>
    <source>
        <strain evidence="2">S2_003_000_R3_20</strain>
    </source>
</reference>
<gene>
    <name evidence="2" type="ORF">DI542_01185</name>
</gene>
<dbReference type="Pfam" id="PF23768">
    <property type="entry name" value="DUF7167"/>
    <property type="match status" value="1"/>
</dbReference>
<dbReference type="Proteomes" id="UP000249282">
    <property type="component" value="Unassembled WGS sequence"/>
</dbReference>
<dbReference type="AlphaFoldDB" id="A0A2W5RXJ5"/>
<proteinExistence type="predicted"/>
<accession>A0A2W5RXJ5</accession>
<dbReference type="InterPro" id="IPR055591">
    <property type="entry name" value="DUF7167"/>
</dbReference>
<evidence type="ECO:0000313" key="2">
    <source>
        <dbReference type="EMBL" id="PZQ93482.1"/>
    </source>
</evidence>
<evidence type="ECO:0000259" key="1">
    <source>
        <dbReference type="Pfam" id="PF23768"/>
    </source>
</evidence>
<dbReference type="EMBL" id="QFQJ01000003">
    <property type="protein sequence ID" value="PZQ93482.1"/>
    <property type="molecule type" value="Genomic_DNA"/>
</dbReference>
<feature type="domain" description="DUF7167" evidence="1">
    <location>
        <begin position="7"/>
        <end position="69"/>
    </location>
</feature>
<comment type="caution">
    <text evidence="2">The sequence shown here is derived from an EMBL/GenBank/DDBJ whole genome shotgun (WGS) entry which is preliminary data.</text>
</comment>